<dbReference type="EMBL" id="VIRB01000102">
    <property type="protein sequence ID" value="NDO70133.1"/>
    <property type="molecule type" value="Genomic_DNA"/>
</dbReference>
<sequence length="78" mass="8944">MEAVKEKLIGAINLMSLEDATSLWEYVINSHTFRTSLKSVKEVEPTDEELRILDAYENGDDAYQPYISHENLKKELGL</sequence>
<organism evidence="1 2">
    <name type="scientific">Schaedlerella arabinosiphila</name>
    <dbReference type="NCBI Taxonomy" id="2044587"/>
    <lineage>
        <taxon>Bacteria</taxon>
        <taxon>Bacillati</taxon>
        <taxon>Bacillota</taxon>
        <taxon>Clostridia</taxon>
        <taxon>Lachnospirales</taxon>
        <taxon>Lachnospiraceae</taxon>
        <taxon>Schaedlerella</taxon>
    </lineage>
</organism>
<comment type="caution">
    <text evidence="1">The sequence shown here is derived from an EMBL/GenBank/DDBJ whole genome shotgun (WGS) entry which is preliminary data.</text>
</comment>
<evidence type="ECO:0000313" key="2">
    <source>
        <dbReference type="Proteomes" id="UP000474104"/>
    </source>
</evidence>
<dbReference type="RefSeq" id="WP_004077707.1">
    <property type="nucleotide sequence ID" value="NZ_VIRB01000102.1"/>
</dbReference>
<proteinExistence type="predicted"/>
<dbReference type="OrthoDB" id="2055324at2"/>
<dbReference type="AlphaFoldDB" id="A0A9X5H7G0"/>
<dbReference type="Proteomes" id="UP000474104">
    <property type="component" value="Unassembled WGS sequence"/>
</dbReference>
<name>A0A9X5H7G0_9FIRM</name>
<evidence type="ECO:0000313" key="1">
    <source>
        <dbReference type="EMBL" id="NDO70133.1"/>
    </source>
</evidence>
<reference evidence="1 2" key="1">
    <citation type="submission" date="2019-07" db="EMBL/GenBank/DDBJ databases">
        <title>Draft genome sequences of 15 bacterial species constituting the stable defined intestinal microbiota of the GM15 gnotobiotic mouse model.</title>
        <authorList>
            <person name="Elie C."/>
            <person name="Mathieu A."/>
            <person name="Saliou A."/>
            <person name="Darnaud M."/>
            <person name="Leulier F."/>
            <person name="Tamellini A."/>
        </authorList>
    </citation>
    <scope>NUCLEOTIDE SEQUENCE [LARGE SCALE GENOMIC DNA]</scope>
    <source>
        <strain evidence="2">ASF 502</strain>
    </source>
</reference>
<accession>A0A9X5H7G0</accession>
<gene>
    <name evidence="1" type="ORF">FMM80_16330</name>
</gene>
<protein>
    <submittedName>
        <fullName evidence="1">Uncharacterized protein</fullName>
    </submittedName>
</protein>